<dbReference type="VEuPathDB" id="TriTrypDB:ECC02_010458"/>
<dbReference type="InterPro" id="IPR046341">
    <property type="entry name" value="SET_dom_sf"/>
</dbReference>
<dbReference type="Gene3D" id="3.90.1410.10">
    <property type="entry name" value="set domain protein methyltransferase, domain 1"/>
    <property type="match status" value="1"/>
</dbReference>
<name>A0A2V2WIY3_TRYCR</name>
<dbReference type="PANTHER" id="PTHR13271:SF136">
    <property type="entry name" value="SET DOMAIN-CONTAINING PROTEIN"/>
    <property type="match status" value="1"/>
</dbReference>
<feature type="region of interest" description="Disordered" evidence="1">
    <location>
        <begin position="28"/>
        <end position="49"/>
    </location>
</feature>
<dbReference type="VEuPathDB" id="TriTrypDB:C3747_98g88"/>
<proteinExistence type="predicted"/>
<dbReference type="VEuPathDB" id="TriTrypDB:TcCLB.504717.30"/>
<dbReference type="SUPFAM" id="SSF82199">
    <property type="entry name" value="SET domain"/>
    <property type="match status" value="1"/>
</dbReference>
<dbReference type="VEuPathDB" id="TriTrypDB:TcCL_NonESM06482"/>
<dbReference type="InterPro" id="IPR050600">
    <property type="entry name" value="SETD3_SETD6_MTase"/>
</dbReference>
<organism evidence="2 3">
    <name type="scientific">Trypanosoma cruzi</name>
    <dbReference type="NCBI Taxonomy" id="5693"/>
    <lineage>
        <taxon>Eukaryota</taxon>
        <taxon>Discoba</taxon>
        <taxon>Euglenozoa</taxon>
        <taxon>Kinetoplastea</taxon>
        <taxon>Metakinetoplastina</taxon>
        <taxon>Trypanosomatida</taxon>
        <taxon>Trypanosomatidae</taxon>
        <taxon>Trypanosoma</taxon>
        <taxon>Schizotrypanum</taxon>
    </lineage>
</organism>
<dbReference type="VEuPathDB" id="TriTrypDB:TcG_01419"/>
<dbReference type="GO" id="GO:0005634">
    <property type="term" value="C:nucleus"/>
    <property type="evidence" value="ECO:0007669"/>
    <property type="project" value="TreeGrafter"/>
</dbReference>
<dbReference type="VEuPathDB" id="TriTrypDB:C4B63_44g176"/>
<dbReference type="VEuPathDB" id="TriTrypDB:TcCLB.505009.4"/>
<dbReference type="EMBL" id="PRFC01000098">
    <property type="protein sequence ID" value="PWV07773.1"/>
    <property type="molecule type" value="Genomic_DNA"/>
</dbReference>
<gene>
    <name evidence="2" type="ORF">C3747_98g88</name>
</gene>
<dbReference type="VEuPathDB" id="TriTrypDB:TcBrA4_0033700"/>
<evidence type="ECO:0008006" key="4">
    <source>
        <dbReference type="Google" id="ProtNLM"/>
    </source>
</evidence>
<reference evidence="2 3" key="1">
    <citation type="journal article" date="2018" name="Microb. Genom.">
        <title>Expanding an expanded genome: long-read sequencing of Trypanosoma cruzi.</title>
        <authorList>
            <person name="Berna L."/>
            <person name="Rodriguez M."/>
            <person name="Chiribao M.L."/>
            <person name="Parodi-Talice A."/>
            <person name="Pita S."/>
            <person name="Rijo G."/>
            <person name="Alvarez-Valin F."/>
            <person name="Robello C."/>
        </authorList>
    </citation>
    <scope>NUCLEOTIDE SEQUENCE [LARGE SCALE GENOMIC DNA]</scope>
    <source>
        <strain evidence="2 3">TCC</strain>
    </source>
</reference>
<dbReference type="VEuPathDB" id="TriTrypDB:TCDM_04829"/>
<dbReference type="VEuPathDB" id="TriTrypDB:TcYC6_0106900"/>
<accession>A0A2V2WIY3</accession>
<dbReference type="VEuPathDB" id="TriTrypDB:TcCLB.505007.39"/>
<sequence length="653" mass="73109">MHVAVVACWRTQRPPLARLTPIAAARGISSTSTRHASEAGDVPSAAQPADRAATIHEMGKDSPIAATMQAGGEPVDFRQTAIPKRPSGLKATDVLTPHLLSTAAESPVQLQKRTQFSFLGDPKDRSARSVFSVHTVPNNMPKPLLPMWASSLTSPQLGKQRLRVENWISTDSMGTLPEEHVVEFLTWLRGRCTSSLYAFFLQQMEENIEFYLRTQYTRGLIARKGFKAGDVILAVPLTDASTDYDDFDGESVNSATHALAPWGLVLNSETLQRHSLAAQRRGVPSYATIESIVGLRKTAFDPVPHPLFVDQVHCAMFLACERAEGPCSPLYPYLRLISPFDDDFIRELHHGVLDPATHLEYSDHCGRFSHWLRQIHQKWLKEHEIAQMIEATCPSFPDSTASGSHEYREDLKAFSHDGNGQYRQPPPSMEDLTWAFRFVLSRQRFFPIRKNVEPFERICTERKRMQVEEDAWTRLVSSVRWTLLDRVFGVIDHKRAAVNEFDPHTIASVVPVLDMLQHPPGGVANTEVTVEFPPAAEHEGTAGRGTRCAVIRAVEDIEEGDELTALLPKCYSLSYTLYRFGFLPLRRRVDDAAAISGEFLDAHASTPAERPRIALPKGRNAGNVYRRGAIWRPWRNEPPARVKGGPFDFTPKT</sequence>
<evidence type="ECO:0000256" key="1">
    <source>
        <dbReference type="SAM" id="MobiDB-lite"/>
    </source>
</evidence>
<dbReference type="VEuPathDB" id="TriTrypDB:TCSYLVIO_002948"/>
<dbReference type="Proteomes" id="UP000246078">
    <property type="component" value="Unassembled WGS sequence"/>
</dbReference>
<dbReference type="GO" id="GO:0016279">
    <property type="term" value="F:protein-lysine N-methyltransferase activity"/>
    <property type="evidence" value="ECO:0007669"/>
    <property type="project" value="TreeGrafter"/>
</dbReference>
<dbReference type="VEuPathDB" id="TriTrypDB:TcCLB.510007.10"/>
<evidence type="ECO:0000313" key="2">
    <source>
        <dbReference type="EMBL" id="PWV07773.1"/>
    </source>
</evidence>
<dbReference type="PANTHER" id="PTHR13271">
    <property type="entry name" value="UNCHARACTERIZED PUTATIVE METHYLTRANSFERASE"/>
    <property type="match status" value="1"/>
</dbReference>
<dbReference type="VEuPathDB" id="TriTrypDB:BCY84_21638"/>
<evidence type="ECO:0000313" key="3">
    <source>
        <dbReference type="Proteomes" id="UP000246078"/>
    </source>
</evidence>
<protein>
    <recommendedName>
        <fullName evidence="4">SET domain-containing protein</fullName>
    </recommendedName>
</protein>
<dbReference type="VEuPathDB" id="TriTrypDB:Tc_MARK_1656"/>
<dbReference type="AlphaFoldDB" id="A0A2V2WIY3"/>
<comment type="caution">
    <text evidence="2">The sequence shown here is derived from an EMBL/GenBank/DDBJ whole genome shotgun (WGS) entry which is preliminary data.</text>
</comment>